<evidence type="ECO:0000313" key="13">
    <source>
        <dbReference type="Proteomes" id="UP000325440"/>
    </source>
</evidence>
<evidence type="ECO:0000313" key="12">
    <source>
        <dbReference type="EMBL" id="VVC25480.1"/>
    </source>
</evidence>
<keyword evidence="3" id="KW-0479">Metal-binding</keyword>
<keyword evidence="13" id="KW-1185">Reference proteome</keyword>
<gene>
    <name evidence="12" type="ORF">CINCED_3A023511</name>
</gene>
<name>A0A5E4M7Y1_9HEMI</name>
<dbReference type="SUPFAM" id="SSF69572">
    <property type="entry name" value="Activating enzymes of the ubiquitin-like proteins"/>
    <property type="match status" value="1"/>
</dbReference>
<evidence type="ECO:0000259" key="10">
    <source>
        <dbReference type="Pfam" id="PF00899"/>
    </source>
</evidence>
<dbReference type="PANTHER" id="PTHR10953">
    <property type="entry name" value="UBIQUITIN-ACTIVATING ENZYME E1"/>
    <property type="match status" value="1"/>
</dbReference>
<dbReference type="Gene3D" id="3.10.290.20">
    <property type="entry name" value="Ubiquitin-like 2 activating enzyme e1b. Chain: B, domain 3"/>
    <property type="match status" value="1"/>
</dbReference>
<evidence type="ECO:0000256" key="8">
    <source>
        <dbReference type="PROSITE-ProRule" id="PRU10132"/>
    </source>
</evidence>
<dbReference type="AlphaFoldDB" id="A0A5E4M7Y1"/>
<dbReference type="Gene3D" id="1.10.10.520">
    <property type="entry name" value="Ubiquitin activating enzymes (Uba3). Chain: B, domain 2"/>
    <property type="match status" value="1"/>
</dbReference>
<feature type="active site" description="Glycyl thioester intermediate" evidence="8">
    <location>
        <position position="175"/>
    </location>
</feature>
<dbReference type="Gene3D" id="3.50.50.80">
    <property type="entry name" value="Ubiquitin-activating enzyme E1, inactive adenylation domain, subdomain 1"/>
    <property type="match status" value="1"/>
</dbReference>
<keyword evidence="6" id="KW-0862">Zinc</keyword>
<protein>
    <submittedName>
        <fullName evidence="12">Ubiquitin/SUMO-activating enzyme ubiquitin-like domain,SUMO-activating enzyme subunit Uba2,Ubiquitin</fullName>
    </submittedName>
</protein>
<organism evidence="12 13">
    <name type="scientific">Cinara cedri</name>
    <dbReference type="NCBI Taxonomy" id="506608"/>
    <lineage>
        <taxon>Eukaryota</taxon>
        <taxon>Metazoa</taxon>
        <taxon>Ecdysozoa</taxon>
        <taxon>Arthropoda</taxon>
        <taxon>Hexapoda</taxon>
        <taxon>Insecta</taxon>
        <taxon>Pterygota</taxon>
        <taxon>Neoptera</taxon>
        <taxon>Paraneoptera</taxon>
        <taxon>Hemiptera</taxon>
        <taxon>Sternorrhyncha</taxon>
        <taxon>Aphidomorpha</taxon>
        <taxon>Aphidoidea</taxon>
        <taxon>Aphididae</taxon>
        <taxon>Lachninae</taxon>
        <taxon>Cinara</taxon>
    </lineage>
</organism>
<comment type="pathway">
    <text evidence="1">Protein modification; protein sumoylation.</text>
</comment>
<dbReference type="FunFam" id="3.50.50.80:FF:000002">
    <property type="entry name" value="SUMO-activating enzyme subunit 2"/>
    <property type="match status" value="1"/>
</dbReference>
<dbReference type="GO" id="GO:0016925">
    <property type="term" value="P:protein sumoylation"/>
    <property type="evidence" value="ECO:0007669"/>
    <property type="project" value="UniProtKB-UniPathway"/>
</dbReference>
<reference evidence="12 13" key="1">
    <citation type="submission" date="2019-08" db="EMBL/GenBank/DDBJ databases">
        <authorList>
            <person name="Alioto T."/>
            <person name="Alioto T."/>
            <person name="Gomez Garrido J."/>
        </authorList>
    </citation>
    <scope>NUCLEOTIDE SEQUENCE [LARGE SCALE GENOMIC DNA]</scope>
</reference>
<dbReference type="InterPro" id="IPR000594">
    <property type="entry name" value="ThiF_NAD_FAD-bd"/>
</dbReference>
<evidence type="ECO:0000256" key="9">
    <source>
        <dbReference type="SAM" id="MobiDB-lite"/>
    </source>
</evidence>
<accession>A0A5E4M7Y1</accession>
<feature type="compositionally biased region" description="Acidic residues" evidence="9">
    <location>
        <begin position="556"/>
        <end position="574"/>
    </location>
</feature>
<dbReference type="Proteomes" id="UP000325440">
    <property type="component" value="Unassembled WGS sequence"/>
</dbReference>
<dbReference type="GO" id="GO:0005737">
    <property type="term" value="C:cytoplasm"/>
    <property type="evidence" value="ECO:0007669"/>
    <property type="project" value="TreeGrafter"/>
</dbReference>
<feature type="compositionally biased region" description="Basic and acidic residues" evidence="9">
    <location>
        <begin position="645"/>
        <end position="678"/>
    </location>
</feature>
<dbReference type="PROSITE" id="PS00865">
    <property type="entry name" value="UBIQUITIN_ACTIVAT_2"/>
    <property type="match status" value="1"/>
</dbReference>
<evidence type="ECO:0000256" key="5">
    <source>
        <dbReference type="ARBA" id="ARBA00022786"/>
    </source>
</evidence>
<feature type="compositionally biased region" description="Basic and acidic residues" evidence="9">
    <location>
        <begin position="689"/>
        <end position="713"/>
    </location>
</feature>
<dbReference type="EMBL" id="CABPRJ010000013">
    <property type="protein sequence ID" value="VVC25480.1"/>
    <property type="molecule type" value="Genomic_DNA"/>
</dbReference>
<keyword evidence="7" id="KW-0067">ATP-binding</keyword>
<proteinExistence type="inferred from homology"/>
<dbReference type="GO" id="GO:0046872">
    <property type="term" value="F:metal ion binding"/>
    <property type="evidence" value="ECO:0007669"/>
    <property type="project" value="UniProtKB-KW"/>
</dbReference>
<comment type="similarity">
    <text evidence="2">Belongs to the ubiquitin-activating E1 family.</text>
</comment>
<dbReference type="Pfam" id="PF00899">
    <property type="entry name" value="ThiF"/>
    <property type="match status" value="1"/>
</dbReference>
<dbReference type="PANTHER" id="PTHR10953:SF5">
    <property type="entry name" value="SUMO-ACTIVATING ENZYME SUBUNIT 2"/>
    <property type="match status" value="1"/>
</dbReference>
<feature type="domain" description="Ubiquitin/SUMO-activating enzyme ubiquitin-like" evidence="11">
    <location>
        <begin position="425"/>
        <end position="506"/>
    </location>
</feature>
<dbReference type="InterPro" id="IPR045886">
    <property type="entry name" value="ThiF/MoeB/HesA"/>
</dbReference>
<dbReference type="GO" id="GO:0031510">
    <property type="term" value="C:SUMO activating enzyme complex"/>
    <property type="evidence" value="ECO:0007669"/>
    <property type="project" value="TreeGrafter"/>
</dbReference>
<feature type="region of interest" description="Disordered" evidence="9">
    <location>
        <begin position="555"/>
        <end position="574"/>
    </location>
</feature>
<dbReference type="InterPro" id="IPR035985">
    <property type="entry name" value="Ubiquitin-activating_enz"/>
</dbReference>
<keyword evidence="5" id="KW-0833">Ubl conjugation pathway</keyword>
<sequence>MAANIVGAFKPSMQNVVKTSKILLVGAGGIGCEVLKNLVLMGFGELEVIDLDTIEISNLNRQFLFSKDSVGKPKSHTAKESVLRFNPNVNINSHYGDIMDTKYGSAFFNKFKLVINALDNKRARSHVNRMCLSCDIPLIESGTMGYSGQVEFIKKDFSLCYECSPKPVPKDYPMCTIRNTPKEPIHCIIWAKFLFSQLFGENTEELVSMEETEDETEEKLSARDWAKANNYDGQKLFKKIFYDDIDYLLNMRDLYKSKSIKPRKLDYVYLNGVKSEYAHEEESKILTLPQYISMFIDSITSIKEKLDQSKKGYLNWDKDDDDFMNFVVASTNIRSVIFGIEIKSHFNIKSMAGNIIPAIPTANAIIGGQIVIHGLRVLEGKYPRCQTVYLRGMPNHKGEIIVKDKIVQKPSPTCTTCSTEGHIVLAVNTFTFTIRQFEDLVLRQRLNIVAPDVLIDGRMIISSDEDDELDLYSKTFSEANILHGSKISVDDFLQNYRVQMLVHHKMKVSDEQPEFELFNNSDDVDKEDDFEQEEYDDECHIDGEDHKFIYVKQEESSNEEMANESDEDNFSSVEEELEETELFVDAGAVNDASETCIKITNVCSITEDNTLSIIEEQSAEVPADSQDENNEDDAKDNFEIEDDAKDNFEIEDGAKDNFEIEDDAKGDFEIEDDAKGDFEIEDDGNETNLELKRKAEDNVDTTETKKSRSSTDE</sequence>
<dbReference type="InterPro" id="IPR033127">
    <property type="entry name" value="UBQ-activ_enz_E1_Cys_AS"/>
</dbReference>
<dbReference type="InterPro" id="IPR028077">
    <property type="entry name" value="UAE_UbL_dom"/>
</dbReference>
<evidence type="ECO:0000256" key="1">
    <source>
        <dbReference type="ARBA" id="ARBA00004718"/>
    </source>
</evidence>
<evidence type="ECO:0000256" key="4">
    <source>
        <dbReference type="ARBA" id="ARBA00022741"/>
    </source>
</evidence>
<evidence type="ECO:0000256" key="3">
    <source>
        <dbReference type="ARBA" id="ARBA00022723"/>
    </source>
</evidence>
<dbReference type="Pfam" id="PF14732">
    <property type="entry name" value="UAE_UbL"/>
    <property type="match status" value="1"/>
</dbReference>
<dbReference type="InterPro" id="IPR042449">
    <property type="entry name" value="Ub-E1_IAD_1"/>
</dbReference>
<evidence type="ECO:0000259" key="11">
    <source>
        <dbReference type="Pfam" id="PF14732"/>
    </source>
</evidence>
<dbReference type="UniPathway" id="UPA00886"/>
<dbReference type="OrthoDB" id="10255449at2759"/>
<evidence type="ECO:0000256" key="2">
    <source>
        <dbReference type="ARBA" id="ARBA00005673"/>
    </source>
</evidence>
<dbReference type="GO" id="GO:0019948">
    <property type="term" value="F:SUMO activating enzyme activity"/>
    <property type="evidence" value="ECO:0007669"/>
    <property type="project" value="TreeGrafter"/>
</dbReference>
<dbReference type="GO" id="GO:0005524">
    <property type="term" value="F:ATP binding"/>
    <property type="evidence" value="ECO:0007669"/>
    <property type="project" value="UniProtKB-KW"/>
</dbReference>
<feature type="compositionally biased region" description="Acidic residues" evidence="9">
    <location>
        <begin position="625"/>
        <end position="644"/>
    </location>
</feature>
<feature type="domain" description="THIF-type NAD/FAD binding fold" evidence="10">
    <location>
        <begin position="8"/>
        <end position="383"/>
    </location>
</feature>
<keyword evidence="4" id="KW-0547">Nucleotide-binding</keyword>
<evidence type="ECO:0000256" key="6">
    <source>
        <dbReference type="ARBA" id="ARBA00022833"/>
    </source>
</evidence>
<dbReference type="InterPro" id="IPR023318">
    <property type="entry name" value="Ub_act_enz_dom_a_sf"/>
</dbReference>
<feature type="region of interest" description="Disordered" evidence="9">
    <location>
        <begin position="619"/>
        <end position="713"/>
    </location>
</feature>
<evidence type="ECO:0000256" key="7">
    <source>
        <dbReference type="ARBA" id="ARBA00022840"/>
    </source>
</evidence>